<keyword evidence="2" id="KW-1185">Reference proteome</keyword>
<proteinExistence type="predicted"/>
<gene>
    <name evidence="1" type="ORF">SAMN02746098_01144</name>
</gene>
<dbReference type="RefSeq" id="WP_143187551.1">
    <property type="nucleotide sequence ID" value="NZ_FQXJ01000004.1"/>
</dbReference>
<organism evidence="1 2">
    <name type="scientific">Desulfosporosinus lacus DSM 15449</name>
    <dbReference type="NCBI Taxonomy" id="1121420"/>
    <lineage>
        <taxon>Bacteria</taxon>
        <taxon>Bacillati</taxon>
        <taxon>Bacillota</taxon>
        <taxon>Clostridia</taxon>
        <taxon>Eubacteriales</taxon>
        <taxon>Desulfitobacteriaceae</taxon>
        <taxon>Desulfosporosinus</taxon>
    </lineage>
</organism>
<reference evidence="2" key="1">
    <citation type="submission" date="2016-11" db="EMBL/GenBank/DDBJ databases">
        <authorList>
            <person name="Varghese N."/>
            <person name="Submissions S."/>
        </authorList>
    </citation>
    <scope>NUCLEOTIDE SEQUENCE [LARGE SCALE GENOMIC DNA]</scope>
    <source>
        <strain evidence="2">DSM 15449</strain>
    </source>
</reference>
<name>A0A1M5V075_9FIRM</name>
<evidence type="ECO:0000313" key="2">
    <source>
        <dbReference type="Proteomes" id="UP000183954"/>
    </source>
</evidence>
<dbReference type="STRING" id="1121420.SAMN02746098_01144"/>
<accession>A0A1M5V075</accession>
<dbReference type="OrthoDB" id="2087158at2"/>
<evidence type="ECO:0000313" key="1">
    <source>
        <dbReference type="EMBL" id="SHH68662.1"/>
    </source>
</evidence>
<dbReference type="AlphaFoldDB" id="A0A1M5V075"/>
<sequence>MSIYTDEGHASRKDYFESLAKDYGVDVEPVYMLADLLGPDEDFDGLIATLDDMSMEV</sequence>
<dbReference type="EMBL" id="FQXJ01000004">
    <property type="protein sequence ID" value="SHH68662.1"/>
    <property type="molecule type" value="Genomic_DNA"/>
</dbReference>
<protein>
    <submittedName>
        <fullName evidence="1">Uncharacterized protein</fullName>
    </submittedName>
</protein>
<dbReference type="Proteomes" id="UP000183954">
    <property type="component" value="Unassembled WGS sequence"/>
</dbReference>